<dbReference type="AlphaFoldDB" id="A0A2S9XR87"/>
<keyword evidence="1" id="KW-1133">Transmembrane helix</keyword>
<evidence type="ECO:0000313" key="3">
    <source>
        <dbReference type="Proteomes" id="UP000237968"/>
    </source>
</evidence>
<proteinExistence type="predicted"/>
<evidence type="ECO:0000313" key="2">
    <source>
        <dbReference type="EMBL" id="PRP95373.1"/>
    </source>
</evidence>
<feature type="transmembrane region" description="Helical" evidence="1">
    <location>
        <begin position="63"/>
        <end position="82"/>
    </location>
</feature>
<dbReference type="Proteomes" id="UP000237968">
    <property type="component" value="Unassembled WGS sequence"/>
</dbReference>
<keyword evidence="3" id="KW-1185">Reference proteome</keyword>
<protein>
    <submittedName>
        <fullName evidence="2">Uncharacterized protein</fullName>
    </submittedName>
</protein>
<feature type="transmembrane region" description="Helical" evidence="1">
    <location>
        <begin position="88"/>
        <end position="106"/>
    </location>
</feature>
<keyword evidence="1" id="KW-0472">Membrane</keyword>
<keyword evidence="1" id="KW-0812">Transmembrane</keyword>
<gene>
    <name evidence="2" type="ORF">ENSA5_39580</name>
</gene>
<comment type="caution">
    <text evidence="2">The sequence shown here is derived from an EMBL/GenBank/DDBJ whole genome shotgun (WGS) entry which is preliminary data.</text>
</comment>
<reference evidence="2 3" key="1">
    <citation type="submission" date="2018-03" db="EMBL/GenBank/DDBJ databases">
        <title>Draft Genome Sequences of the Obligatory Marine Myxobacteria Enhygromyxa salina SWB005.</title>
        <authorList>
            <person name="Poehlein A."/>
            <person name="Moghaddam J.A."/>
            <person name="Harms H."/>
            <person name="Alanjari M."/>
            <person name="Koenig G.M."/>
            <person name="Daniel R."/>
            <person name="Schaeberle T.F."/>
        </authorList>
    </citation>
    <scope>NUCLEOTIDE SEQUENCE [LARGE SCALE GENOMIC DNA]</scope>
    <source>
        <strain evidence="2 3">SWB005</strain>
    </source>
</reference>
<dbReference type="RefSeq" id="WP_106393269.1">
    <property type="nucleotide sequence ID" value="NZ_PVNK01000171.1"/>
</dbReference>
<dbReference type="EMBL" id="PVNK01000171">
    <property type="protein sequence ID" value="PRP95373.1"/>
    <property type="molecule type" value="Genomic_DNA"/>
</dbReference>
<sequence length="118" mass="12171">MATRDRDEGKVWGPFIKTALVWLIPALLLLPLYLVLIAISMFAGDGSLLEATEGVRGGINAALGPLLILSGVAVGVFTAIYAGETQDWISGGLAVVITVGAGVVLGQRALAQLRKAAT</sequence>
<feature type="transmembrane region" description="Helical" evidence="1">
    <location>
        <begin position="20"/>
        <end position="42"/>
    </location>
</feature>
<organism evidence="2 3">
    <name type="scientific">Enhygromyxa salina</name>
    <dbReference type="NCBI Taxonomy" id="215803"/>
    <lineage>
        <taxon>Bacteria</taxon>
        <taxon>Pseudomonadati</taxon>
        <taxon>Myxococcota</taxon>
        <taxon>Polyangia</taxon>
        <taxon>Nannocystales</taxon>
        <taxon>Nannocystaceae</taxon>
        <taxon>Enhygromyxa</taxon>
    </lineage>
</organism>
<name>A0A2S9XR87_9BACT</name>
<accession>A0A2S9XR87</accession>
<evidence type="ECO:0000256" key="1">
    <source>
        <dbReference type="SAM" id="Phobius"/>
    </source>
</evidence>